<evidence type="ECO:0000256" key="3">
    <source>
        <dbReference type="SAM" id="Phobius"/>
    </source>
</evidence>
<keyword evidence="3" id="KW-1133">Transmembrane helix</keyword>
<evidence type="ECO:0000313" key="5">
    <source>
        <dbReference type="EMBL" id="SSW96994.1"/>
    </source>
</evidence>
<sequence length="486" mass="56612">MVKIFIRSEKLLRNHIKFGQILFCCTTGERYDYLDISNVFQIRELCSQNGNYKLSKPIESARKILKDLQKLELRLDTEIKLENMNQNQIDGLLLQASENQDRSAILYILKETRQNCIVSPSRYALEKLLIQYVRDREIIKCCQDSIKDPWIEPFIVANIWYTGDLKVAAQKFRSLYFVSDAKQKKMILFLLREITHETIGFKSEASLVILSSLAEYFVCIFDDYRLLVHIWTAAFKSSWFSDHYLAEELYDKHPELRYRLSRQDFASSMCQSLLSKYDLDGCERLIQLYLKYSHRKASRSKLRRAGVLNRKVTQRLRNIIDTPSSSVVREIFPIINVLGDELEKLHVRTYTNISRQLTRSSFHELPELLLSYSEVAKELFKNEITWGKIISLFAISGGLAVDACKQGNYDHLQPIIEGTAEIIEEELAPWLISNGGWLGLQEYIRPDISEITLLGWLAVSTSILFAFSLIYYFLKFIGMQLYSMWG</sequence>
<comment type="similarity">
    <text evidence="1">Belongs to the Bcl-2 family.</text>
</comment>
<dbReference type="EMBL" id="UFQS01000006">
    <property type="protein sequence ID" value="SSW96994.1"/>
    <property type="molecule type" value="Genomic_DNA"/>
</dbReference>
<dbReference type="InterPro" id="IPR026298">
    <property type="entry name" value="Bcl-2_fam"/>
</dbReference>
<evidence type="ECO:0000256" key="1">
    <source>
        <dbReference type="ARBA" id="ARBA00009458"/>
    </source>
</evidence>
<keyword evidence="3" id="KW-0472">Membrane</keyword>
<dbReference type="GO" id="GO:0008630">
    <property type="term" value="P:intrinsic apoptotic signaling pathway in response to DNA damage"/>
    <property type="evidence" value="ECO:0007669"/>
    <property type="project" value="TreeGrafter"/>
</dbReference>
<organism evidence="5">
    <name type="scientific">Culicoides sonorensis</name>
    <name type="common">Biting midge</name>
    <dbReference type="NCBI Taxonomy" id="179676"/>
    <lineage>
        <taxon>Eukaryota</taxon>
        <taxon>Metazoa</taxon>
        <taxon>Ecdysozoa</taxon>
        <taxon>Arthropoda</taxon>
        <taxon>Hexapoda</taxon>
        <taxon>Insecta</taxon>
        <taxon>Pterygota</taxon>
        <taxon>Neoptera</taxon>
        <taxon>Endopterygota</taxon>
        <taxon>Diptera</taxon>
        <taxon>Nematocera</taxon>
        <taxon>Chironomoidea</taxon>
        <taxon>Ceratopogonidae</taxon>
        <taxon>Ceratopogoninae</taxon>
        <taxon>Culicoides</taxon>
        <taxon>Monoculicoides</taxon>
    </lineage>
</organism>
<proteinExistence type="inferred from homology"/>
<reference evidence="5" key="1">
    <citation type="submission" date="2018-04" db="EMBL/GenBank/DDBJ databases">
        <authorList>
            <person name="Go L.Y."/>
            <person name="Mitchell J.A."/>
        </authorList>
    </citation>
    <scope>NUCLEOTIDE SEQUENCE</scope>
    <source>
        <tissue evidence="5">Whole organism</tissue>
    </source>
</reference>
<dbReference type="PANTHER" id="PTHR11256">
    <property type="entry name" value="BCL-2 RELATED"/>
    <property type="match status" value="1"/>
</dbReference>
<dbReference type="GO" id="GO:0042981">
    <property type="term" value="P:regulation of apoptotic process"/>
    <property type="evidence" value="ECO:0007669"/>
    <property type="project" value="InterPro"/>
</dbReference>
<dbReference type="InterPro" id="IPR002475">
    <property type="entry name" value="Bcl2-like"/>
</dbReference>
<keyword evidence="3" id="KW-0812">Transmembrane</keyword>
<dbReference type="GO" id="GO:0001836">
    <property type="term" value="P:release of cytochrome c from mitochondria"/>
    <property type="evidence" value="ECO:0007669"/>
    <property type="project" value="TreeGrafter"/>
</dbReference>
<dbReference type="InterPro" id="IPR036834">
    <property type="entry name" value="Bcl-2-like_sf"/>
</dbReference>
<dbReference type="VEuPathDB" id="VectorBase:CSON013706"/>
<evidence type="ECO:0000256" key="2">
    <source>
        <dbReference type="ARBA" id="ARBA00022703"/>
    </source>
</evidence>
<name>A0A336JWG4_CULSO</name>
<dbReference type="AlphaFoldDB" id="A0A336JWG4"/>
<feature type="transmembrane region" description="Helical" evidence="3">
    <location>
        <begin position="453"/>
        <end position="474"/>
    </location>
</feature>
<dbReference type="FunFam" id="1.10.437.10:FF:000009">
    <property type="entry name" value="Uncharacterized protein, isoform A"/>
    <property type="match status" value="1"/>
</dbReference>
<reference evidence="6" key="2">
    <citation type="submission" date="2018-07" db="EMBL/GenBank/DDBJ databases">
        <authorList>
            <person name="Quirk P.G."/>
            <person name="Krulwich T.A."/>
        </authorList>
    </citation>
    <scope>NUCLEOTIDE SEQUENCE</scope>
</reference>
<dbReference type="Pfam" id="PF00452">
    <property type="entry name" value="Bcl-2"/>
    <property type="match status" value="1"/>
</dbReference>
<dbReference type="GO" id="GO:0051400">
    <property type="term" value="F:BH domain binding"/>
    <property type="evidence" value="ECO:0007669"/>
    <property type="project" value="TreeGrafter"/>
</dbReference>
<accession>A0A336JWG4</accession>
<gene>
    <name evidence="5" type="primary">CSON013706</name>
</gene>
<evidence type="ECO:0000259" key="4">
    <source>
        <dbReference type="SMART" id="SM00337"/>
    </source>
</evidence>
<dbReference type="CDD" id="cd06845">
    <property type="entry name" value="Bcl-2_like"/>
    <property type="match status" value="1"/>
</dbReference>
<keyword evidence="2" id="KW-0053">Apoptosis</keyword>
<dbReference type="Gene3D" id="1.10.437.10">
    <property type="entry name" value="Blc2-like"/>
    <property type="match status" value="1"/>
</dbReference>
<dbReference type="SMART" id="SM00337">
    <property type="entry name" value="BCL"/>
    <property type="match status" value="1"/>
</dbReference>
<protein>
    <submittedName>
        <fullName evidence="5">CSON013706 protein</fullName>
    </submittedName>
</protein>
<dbReference type="PANTHER" id="PTHR11256:SF63">
    <property type="entry name" value="BG1"/>
    <property type="match status" value="1"/>
</dbReference>
<feature type="domain" description="Bcl-2 Bcl-2 homology region 1-3" evidence="4">
    <location>
        <begin position="335"/>
        <end position="437"/>
    </location>
</feature>
<dbReference type="SUPFAM" id="SSF56854">
    <property type="entry name" value="Bcl-2 inhibitors of programmed cell death"/>
    <property type="match status" value="1"/>
</dbReference>
<dbReference type="InterPro" id="IPR046371">
    <property type="entry name" value="Bcl-2_BH1-3"/>
</dbReference>
<dbReference type="PRINTS" id="PR01862">
    <property type="entry name" value="BCL2FAMILY"/>
</dbReference>
<dbReference type="EMBL" id="UFQT01000006">
    <property type="protein sequence ID" value="SSX17381.1"/>
    <property type="molecule type" value="Genomic_DNA"/>
</dbReference>
<dbReference type="PROSITE" id="PS50062">
    <property type="entry name" value="BCL2_FAMILY"/>
    <property type="match status" value="1"/>
</dbReference>
<dbReference type="GO" id="GO:0005741">
    <property type="term" value="C:mitochondrial outer membrane"/>
    <property type="evidence" value="ECO:0007669"/>
    <property type="project" value="TreeGrafter"/>
</dbReference>
<dbReference type="GO" id="GO:0097192">
    <property type="term" value="P:extrinsic apoptotic signaling pathway in absence of ligand"/>
    <property type="evidence" value="ECO:0007669"/>
    <property type="project" value="TreeGrafter"/>
</dbReference>
<evidence type="ECO:0000313" key="6">
    <source>
        <dbReference type="EMBL" id="SSX17381.1"/>
    </source>
</evidence>